<evidence type="ECO:0000313" key="2">
    <source>
        <dbReference type="Proteomes" id="UP000616151"/>
    </source>
</evidence>
<keyword evidence="2" id="KW-1185">Reference proteome</keyword>
<dbReference type="Proteomes" id="UP000616151">
    <property type="component" value="Unassembled WGS sequence"/>
</dbReference>
<sequence length="262" mass="28582">MSEQTIRFDDGAAYEQMMGVWSRSAGAIFLDWLAPPVALRWIDVGCGNGAFTELLVERCAPAEVHGIDPSEGQLAFARTRPAARGTEFRLGDAMALPFPADRFDAAIMALVLVFVPEPVKGVAEMVRVVRPGGIVAAYMWDMPGGGFPLEPLLIQMRAMGLNAPRPPQREASRRDAMLDLWRGAGLADIETREITVHRTFADFDDWWRTSMKSPSLGPTISALSSADALTLKRGVQARLPTDSDGRITYEARANAIKGRLPA</sequence>
<evidence type="ECO:0000313" key="1">
    <source>
        <dbReference type="EMBL" id="MBK1865799.1"/>
    </source>
</evidence>
<protein>
    <submittedName>
        <fullName evidence="1">Class I SAM-dependent methyltransferase</fullName>
    </submittedName>
</protein>
<keyword evidence="1" id="KW-0489">Methyltransferase</keyword>
<reference evidence="1" key="1">
    <citation type="submission" date="2021-01" db="EMBL/GenBank/DDBJ databases">
        <authorList>
            <person name="Sun Q."/>
        </authorList>
    </citation>
    <scope>NUCLEOTIDE SEQUENCE</scope>
    <source>
        <strain evidence="1">YIM B02566</strain>
    </source>
</reference>
<accession>A0ACC5QZQ3</accession>
<comment type="caution">
    <text evidence="1">The sequence shown here is derived from an EMBL/GenBank/DDBJ whole genome shotgun (WGS) entry which is preliminary data.</text>
</comment>
<keyword evidence="1" id="KW-0808">Transferase</keyword>
<dbReference type="EMBL" id="JAENHL010000006">
    <property type="protein sequence ID" value="MBK1865799.1"/>
    <property type="molecule type" value="Genomic_DNA"/>
</dbReference>
<name>A0ACC5QZQ3_9HYPH</name>
<organism evidence="1 2">
    <name type="scientific">Taklimakanibacter albus</name>
    <dbReference type="NCBI Taxonomy" id="2800327"/>
    <lineage>
        <taxon>Bacteria</taxon>
        <taxon>Pseudomonadati</taxon>
        <taxon>Pseudomonadota</taxon>
        <taxon>Alphaproteobacteria</taxon>
        <taxon>Hyphomicrobiales</taxon>
        <taxon>Aestuariivirgaceae</taxon>
        <taxon>Taklimakanibacter</taxon>
    </lineage>
</organism>
<proteinExistence type="predicted"/>
<gene>
    <name evidence="1" type="ORF">JHL16_05505</name>
</gene>